<evidence type="ECO:0000256" key="3">
    <source>
        <dbReference type="ARBA" id="ARBA00022723"/>
    </source>
</evidence>
<dbReference type="GO" id="GO:0051538">
    <property type="term" value="F:3 iron, 4 sulfur cluster binding"/>
    <property type="evidence" value="ECO:0007669"/>
    <property type="project" value="UniProtKB-KW"/>
</dbReference>
<dbReference type="Proteomes" id="UP000270697">
    <property type="component" value="Unassembled WGS sequence"/>
</dbReference>
<dbReference type="Proteomes" id="UP000199398">
    <property type="component" value="Unassembled WGS sequence"/>
</dbReference>
<evidence type="ECO:0000313" key="11">
    <source>
        <dbReference type="EMBL" id="SFN88404.1"/>
    </source>
</evidence>
<evidence type="ECO:0000256" key="6">
    <source>
        <dbReference type="ARBA" id="ARBA00023014"/>
    </source>
</evidence>
<organism evidence="11 12">
    <name type="scientific">Saccharopolyspora antimicrobica</name>
    <dbReference type="NCBI Taxonomy" id="455193"/>
    <lineage>
        <taxon>Bacteria</taxon>
        <taxon>Bacillati</taxon>
        <taxon>Actinomycetota</taxon>
        <taxon>Actinomycetes</taxon>
        <taxon>Pseudonocardiales</taxon>
        <taxon>Pseudonocardiaceae</taxon>
        <taxon>Saccharopolyspora</taxon>
    </lineage>
</organism>
<name>A0A1I5CNA9_9PSEU</name>
<accession>A0A1I5CNA9</accession>
<keyword evidence="13" id="KW-1185">Reference proteome</keyword>
<dbReference type="EMBL" id="RBXX01000002">
    <property type="protein sequence ID" value="RKT88804.1"/>
    <property type="molecule type" value="Genomic_DNA"/>
</dbReference>
<reference evidence="11 12" key="1">
    <citation type="submission" date="2016-10" db="EMBL/GenBank/DDBJ databases">
        <authorList>
            <person name="de Groot N.N."/>
        </authorList>
    </citation>
    <scope>NUCLEOTIDE SEQUENCE [LARGE SCALE GENOMIC DNA]</scope>
    <source>
        <strain evidence="11 12">CPCC 201259</strain>
    </source>
</reference>
<sequence>MRIEANRDVCVSAGMCVLNAPEVFDQDDDGVVEPLVAEVPAEHLDAVTRAVQVCPSGALRIGGE</sequence>
<evidence type="ECO:0000256" key="8">
    <source>
        <dbReference type="RuleBase" id="RU368020"/>
    </source>
</evidence>
<keyword evidence="6 8" id="KW-0411">Iron-sulfur</keyword>
<reference evidence="10 13" key="2">
    <citation type="submission" date="2018-10" db="EMBL/GenBank/DDBJ databases">
        <title>Sequencing the genomes of 1000 actinobacteria strains.</title>
        <authorList>
            <person name="Klenk H.-P."/>
        </authorList>
    </citation>
    <scope>NUCLEOTIDE SEQUENCE [LARGE SCALE GENOMIC DNA]</scope>
    <source>
        <strain evidence="10 13">DSM 45119</strain>
    </source>
</reference>
<dbReference type="InterPro" id="IPR001080">
    <property type="entry name" value="3Fe4S_ferredoxin"/>
</dbReference>
<dbReference type="Gene3D" id="3.30.70.20">
    <property type="match status" value="1"/>
</dbReference>
<evidence type="ECO:0000313" key="10">
    <source>
        <dbReference type="EMBL" id="RKT88804.1"/>
    </source>
</evidence>
<gene>
    <name evidence="10" type="ORF">ATL45_7244</name>
    <name evidence="11" type="ORF">SAMN05421805_107235</name>
</gene>
<dbReference type="EMBL" id="FOUP01000007">
    <property type="protein sequence ID" value="SFN88404.1"/>
    <property type="molecule type" value="Genomic_DNA"/>
</dbReference>
<dbReference type="InterPro" id="IPR010693">
    <property type="entry name" value="Divergent_4Fe-4S_mono-cluster"/>
</dbReference>
<feature type="domain" description="Divergent 4Fe-4S mono-cluster" evidence="9">
    <location>
        <begin position="1"/>
        <end position="61"/>
    </location>
</feature>
<evidence type="ECO:0000256" key="2">
    <source>
        <dbReference type="ARBA" id="ARBA00022448"/>
    </source>
</evidence>
<dbReference type="GO" id="GO:0009055">
    <property type="term" value="F:electron transfer activity"/>
    <property type="evidence" value="ECO:0007669"/>
    <property type="project" value="UniProtKB-UniRule"/>
</dbReference>
<dbReference type="AlphaFoldDB" id="A0A1I5CNA9"/>
<dbReference type="GO" id="GO:0005506">
    <property type="term" value="F:iron ion binding"/>
    <property type="evidence" value="ECO:0007669"/>
    <property type="project" value="UniProtKB-UniRule"/>
</dbReference>
<comment type="function">
    <text evidence="8">Ferredoxins are iron-sulfur proteins that transfer electrons in a wide variety of metabolic reactions.</text>
</comment>
<evidence type="ECO:0000313" key="13">
    <source>
        <dbReference type="Proteomes" id="UP000270697"/>
    </source>
</evidence>
<dbReference type="OrthoDB" id="14703at2"/>
<dbReference type="STRING" id="455193.SAMN05421805_107235"/>
<proteinExistence type="predicted"/>
<dbReference type="RefSeq" id="WP_093154868.1">
    <property type="nucleotide sequence ID" value="NZ_FOUP01000007.1"/>
</dbReference>
<comment type="cofactor">
    <cofactor evidence="1">
        <name>[3Fe-4S] cluster</name>
        <dbReference type="ChEBI" id="CHEBI:21137"/>
    </cofactor>
</comment>
<keyword evidence="2 8" id="KW-0813">Transport</keyword>
<keyword evidence="4 8" id="KW-0249">Electron transport</keyword>
<evidence type="ECO:0000256" key="7">
    <source>
        <dbReference type="ARBA" id="ARBA00023291"/>
    </source>
</evidence>
<keyword evidence="3 8" id="KW-0479">Metal-binding</keyword>
<dbReference type="InterPro" id="IPR051269">
    <property type="entry name" value="Fe-S_cluster_ET"/>
</dbReference>
<keyword evidence="7" id="KW-0003">3Fe-4S</keyword>
<keyword evidence="5 8" id="KW-0408">Iron</keyword>
<evidence type="ECO:0000256" key="5">
    <source>
        <dbReference type="ARBA" id="ARBA00023004"/>
    </source>
</evidence>
<evidence type="ECO:0000313" key="12">
    <source>
        <dbReference type="Proteomes" id="UP000199398"/>
    </source>
</evidence>
<evidence type="ECO:0000256" key="1">
    <source>
        <dbReference type="ARBA" id="ARBA00001927"/>
    </source>
</evidence>
<dbReference type="PANTHER" id="PTHR36923:SF3">
    <property type="entry name" value="FERREDOXIN"/>
    <property type="match status" value="1"/>
</dbReference>
<dbReference type="PANTHER" id="PTHR36923">
    <property type="entry name" value="FERREDOXIN"/>
    <property type="match status" value="1"/>
</dbReference>
<evidence type="ECO:0000259" key="9">
    <source>
        <dbReference type="Pfam" id="PF06902"/>
    </source>
</evidence>
<dbReference type="PRINTS" id="PR00352">
    <property type="entry name" value="3FE4SFRDOXIN"/>
</dbReference>
<evidence type="ECO:0000256" key="4">
    <source>
        <dbReference type="ARBA" id="ARBA00022982"/>
    </source>
</evidence>
<protein>
    <recommendedName>
        <fullName evidence="8">Ferredoxin</fullName>
    </recommendedName>
</protein>
<dbReference type="Pfam" id="PF06902">
    <property type="entry name" value="Fer4_19"/>
    <property type="match status" value="1"/>
</dbReference>
<dbReference type="SUPFAM" id="SSF54862">
    <property type="entry name" value="4Fe-4S ferredoxins"/>
    <property type="match status" value="1"/>
</dbReference>